<evidence type="ECO:0000259" key="8">
    <source>
        <dbReference type="Pfam" id="PF23797"/>
    </source>
</evidence>
<dbReference type="PANTHER" id="PTHR12747:SF0">
    <property type="entry name" value="ELONGATOR COMPLEX PROTEIN 1"/>
    <property type="match status" value="1"/>
</dbReference>
<protein>
    <recommendedName>
        <fullName evidence="5">Elongator complex protein 1</fullName>
    </recommendedName>
</protein>
<evidence type="ECO:0000256" key="3">
    <source>
        <dbReference type="ARBA" id="ARBA00022490"/>
    </source>
</evidence>
<reference evidence="12" key="1">
    <citation type="submission" date="2020-10" db="EMBL/GenBank/DDBJ databases">
        <authorList>
            <person name="Roach M.J.R."/>
        </authorList>
    </citation>
    <scope>NUCLEOTIDE SEQUENCE</scope>
    <source>
        <strain evidence="12">CBS 1945</strain>
    </source>
</reference>
<dbReference type="Pfam" id="PF04762">
    <property type="entry name" value="Beta-prop_ELP1_1st"/>
    <property type="match status" value="1"/>
</dbReference>
<evidence type="ECO:0000256" key="5">
    <source>
        <dbReference type="PIRNR" id="PIRNR017233"/>
    </source>
</evidence>
<dbReference type="InterPro" id="IPR036322">
    <property type="entry name" value="WD40_repeat_dom_sf"/>
</dbReference>
<evidence type="ECO:0000259" key="7">
    <source>
        <dbReference type="Pfam" id="PF04762"/>
    </source>
</evidence>
<dbReference type="InterPro" id="IPR056164">
    <property type="entry name" value="Beta-prop_ELP1_1st"/>
</dbReference>
<dbReference type="Pfam" id="PF23797">
    <property type="entry name" value="Beta-prop_ELP1_2nd"/>
    <property type="match status" value="1"/>
</dbReference>
<feature type="domain" description="ELP1 N-terminal second beta-propeller" evidence="8">
    <location>
        <begin position="424"/>
        <end position="703"/>
    </location>
</feature>
<feature type="compositionally biased region" description="Polar residues" evidence="6">
    <location>
        <begin position="1212"/>
        <end position="1222"/>
    </location>
</feature>
<keyword evidence="13" id="KW-1185">Reference proteome</keyword>
<feature type="domain" description="ELP1 alpha-solenoid" evidence="10">
    <location>
        <begin position="838"/>
        <end position="949"/>
    </location>
</feature>
<evidence type="ECO:0000256" key="6">
    <source>
        <dbReference type="SAM" id="MobiDB-lite"/>
    </source>
</evidence>
<name>A0A875S420_EENNA</name>
<keyword evidence="3 5" id="KW-0963">Cytoplasm</keyword>
<comment type="function">
    <text evidence="5">Component of the elongator complex which is required for multiple tRNA modifications, including mcm5U (5-methoxycarbonylmethyl uridine), mcm5s2U (5-methoxycarbonylmethyl-2-thiouridine), and ncm5U (5-carbamoylmethyl uridine). The elongator complex catalyzes formation of carboxymethyluridine in the wobble base at position 34 in tRNAs.</text>
</comment>
<dbReference type="InterPro" id="IPR056169">
    <property type="entry name" value="HB_ELP1"/>
</dbReference>
<feature type="domain" description="ELP1 TPR" evidence="9">
    <location>
        <begin position="957"/>
        <end position="1121"/>
    </location>
</feature>
<comment type="pathway">
    <text evidence="1">tRNA modification; 5-methoxycarbonylmethyl-2-thiouridine-tRNA biosynthesis.</text>
</comment>
<dbReference type="EMBL" id="CP064812">
    <property type="protein sequence ID" value="QPG74024.1"/>
    <property type="molecule type" value="Genomic_DNA"/>
</dbReference>
<dbReference type="Pfam" id="PF23936">
    <property type="entry name" value="HB_ELP1"/>
    <property type="match status" value="1"/>
</dbReference>
<dbReference type="InterPro" id="IPR056165">
    <property type="entry name" value="Beta-prop_ELP1_2nd"/>
</dbReference>
<dbReference type="GO" id="GO:0005829">
    <property type="term" value="C:cytosol"/>
    <property type="evidence" value="ECO:0007669"/>
    <property type="project" value="TreeGrafter"/>
</dbReference>
<evidence type="ECO:0000313" key="13">
    <source>
        <dbReference type="Proteomes" id="UP000662931"/>
    </source>
</evidence>
<dbReference type="Proteomes" id="UP000662931">
    <property type="component" value="Chromosome 1"/>
</dbReference>
<feature type="domain" description="ELP1 three-helical bundle" evidence="11">
    <location>
        <begin position="1137"/>
        <end position="1308"/>
    </location>
</feature>
<dbReference type="SUPFAM" id="SSF69322">
    <property type="entry name" value="Tricorn protease domain 2"/>
    <property type="match status" value="1"/>
</dbReference>
<evidence type="ECO:0000313" key="12">
    <source>
        <dbReference type="EMBL" id="QPG74024.1"/>
    </source>
</evidence>
<evidence type="ECO:0000259" key="9">
    <source>
        <dbReference type="Pfam" id="PF23878"/>
    </source>
</evidence>
<comment type="subcellular location">
    <subcellularLocation>
        <location evidence="5">Cytoplasm</location>
    </subcellularLocation>
    <subcellularLocation>
        <location evidence="5">Nucleus</location>
    </subcellularLocation>
</comment>
<evidence type="ECO:0000256" key="2">
    <source>
        <dbReference type="ARBA" id="ARBA00006086"/>
    </source>
</evidence>
<evidence type="ECO:0000259" key="11">
    <source>
        <dbReference type="Pfam" id="PF23936"/>
    </source>
</evidence>
<dbReference type="GeneID" id="62194744"/>
<evidence type="ECO:0000256" key="4">
    <source>
        <dbReference type="ARBA" id="ARBA00022694"/>
    </source>
</evidence>
<dbReference type="GO" id="GO:0005634">
    <property type="term" value="C:nucleus"/>
    <property type="evidence" value="ECO:0007669"/>
    <property type="project" value="UniProtKB-SubCell"/>
</dbReference>
<dbReference type="InterPro" id="IPR056166">
    <property type="entry name" value="TPR_ELP1"/>
</dbReference>
<feature type="domain" description="ELP1 first N-terminal beta-propeller" evidence="7">
    <location>
        <begin position="1"/>
        <end position="386"/>
    </location>
</feature>
<evidence type="ECO:0000256" key="1">
    <source>
        <dbReference type="ARBA" id="ARBA00005043"/>
    </source>
</evidence>
<dbReference type="GO" id="GO:0033588">
    <property type="term" value="C:elongator holoenzyme complex"/>
    <property type="evidence" value="ECO:0007669"/>
    <property type="project" value="InterPro"/>
</dbReference>
<dbReference type="UniPathway" id="UPA00988"/>
<proteinExistence type="inferred from homology"/>
<dbReference type="KEGG" id="bnn:FOA43_001343"/>
<dbReference type="InterPro" id="IPR056167">
    <property type="entry name" value="A-sol_ELP1"/>
</dbReference>
<dbReference type="PIRSF" id="PIRSF017233">
    <property type="entry name" value="IKAP"/>
    <property type="match status" value="1"/>
</dbReference>
<dbReference type="GO" id="GO:0002926">
    <property type="term" value="P:tRNA wobble base 5-methoxycarbonylmethyl-2-thiouridinylation"/>
    <property type="evidence" value="ECO:0007669"/>
    <property type="project" value="TreeGrafter"/>
</dbReference>
<feature type="domain" description="ELP1 alpha-solenoid" evidence="10">
    <location>
        <begin position="727"/>
        <end position="814"/>
    </location>
</feature>
<keyword evidence="4" id="KW-0819">tRNA processing</keyword>
<keyword evidence="5" id="KW-0539">Nucleus</keyword>
<gene>
    <name evidence="12" type="ORF">FOA43_001343</name>
</gene>
<feature type="region of interest" description="Disordered" evidence="6">
    <location>
        <begin position="1212"/>
        <end position="1243"/>
    </location>
</feature>
<organism evidence="12 13">
    <name type="scientific">Eeniella nana</name>
    <name type="common">Yeast</name>
    <name type="synonym">Brettanomyces nanus</name>
    <dbReference type="NCBI Taxonomy" id="13502"/>
    <lineage>
        <taxon>Eukaryota</taxon>
        <taxon>Fungi</taxon>
        <taxon>Dikarya</taxon>
        <taxon>Ascomycota</taxon>
        <taxon>Saccharomycotina</taxon>
        <taxon>Pichiomycetes</taxon>
        <taxon>Pichiales</taxon>
        <taxon>Pichiaceae</taxon>
        <taxon>Brettanomyces</taxon>
    </lineage>
</organism>
<dbReference type="SUPFAM" id="SSF50978">
    <property type="entry name" value="WD40 repeat-like"/>
    <property type="match status" value="1"/>
</dbReference>
<accession>A0A875S420</accession>
<evidence type="ECO:0000259" key="10">
    <source>
        <dbReference type="Pfam" id="PF23925"/>
    </source>
</evidence>
<sequence length="1347" mass="152560">MRNLRILHRGNLNPKSRTYPDLGVLTASFDVITDSITVVLGSKDADLIEVQQFLKDGSVKLLASFPVKLDDPLVSFAHFSDLSQLVCVFRSGDLITASYLNNLTGEDPDLTTVEIVGSIDAGVLCASWSPDEESLAHLTGEGNVVLLSRMFEPIAETKLLSEDLQMTRQVSLGWGKKETQFRGKGARANDRQRLALKHAGLNLDSETAVLHDPTVKEAVYGTMSPYDNAESSKITWRGDCKYFALNRVDRLPEDDHTMRRVVRVFSRDGKLESSSEPIDGMEGNLSWKPQGAHIASTQRNLETNALNVIFLERNGLQHGHFDTRLACRSEEAEVIDIDWSSNSEVMALQLKNSVQIWTTKNYHWYLKQELVTLNGEAVEFTRFHPENPLRIMVVTRTTVSVIDMAYCIISGPTALPYDVGMTLVTDGTTCMATPLARARVPPPACFREVDVDEVITDMAVSQSNELIAIITNENLYLAHLSLGKVVSPLEIVHKIPKSVFCDIDTDIPREVAIAGNSTVCIICDSHEAAGSVLVQIDISQADSLKVVSSQTSELSVVYVNADSSYQTITYETIDGSVRCLTDGNSLIGKFPQLCSNYAVAEVLNDVTGESQLVLFGITPAGKMFVGSRLLRSGVTSMLVTDSFLLYTTAQHELEFMHLKHNESLLDESKPLEVANFKAEMTTSTDEPIYDERVRMIERGSLLVSAVPSESSVTFQAPRGNLETVYPRIMVLSGVRNDIKNKRYRAAFMTCRTHRIALDILHDYDPELFFSNIEHFVDELGKVEYLDLFLSCLLDENVAETKYKETDANEKKEIVDAQMLEYQQQQQLTEGIKGITIHKKEPDISEKIQKICDAILRVLSTPKYKEDYLQSIITAYACQKPPKTEDALHLIGSLGDSSVIEKCVQHLCFLLDVNMLYNVALSIYDIPLALVVAQQSQKDPKEYLPFLQKLHVQTDERKRFMVDTHLKNYEKALDSLTEITPQQDEGIEKEISEYIVDRQLYKHALHIYRYSPDKFDHVLKSYADFLHSSQKYYEAALAFDKLGQHKSALDDYVMGKKWREALSIALRSEFKEQELDEVANKLVLMLTETHEYASAAYIEFKYLGDIEEALRLYCKDYEFEHAIMMCYEEEKMELIRDIVDPALGEQFGVIAELFADCSSQVHAQLKRLRELREKKQSDPFAFYNGNAENAENSDNVSVAATESTLRSSIFTRYTGKSSSTAKTGASRRTTKNRRREERKRARGKKGTIYEEEYLIRSTGRLVDRLNMNMEDTEKLVAGLVRRSMMEQAHQIQSSFIELLEFVKDHLEEIYHMSDKDRERIDDRGIMYLIPEFPVPKLKEFDNREILEY</sequence>
<dbReference type="OrthoDB" id="40048at2759"/>
<dbReference type="InterPro" id="IPR006849">
    <property type="entry name" value="Elp1"/>
</dbReference>
<dbReference type="Pfam" id="PF23925">
    <property type="entry name" value="A-sol_ELP1"/>
    <property type="match status" value="2"/>
</dbReference>
<dbReference type="RefSeq" id="XP_038777589.1">
    <property type="nucleotide sequence ID" value="XM_038921661.1"/>
</dbReference>
<comment type="similarity">
    <text evidence="2 5">Belongs to the ELP1/IKA1 family.</text>
</comment>
<dbReference type="Pfam" id="PF23878">
    <property type="entry name" value="TPR_ELP1"/>
    <property type="match status" value="1"/>
</dbReference>
<dbReference type="GO" id="GO:0000049">
    <property type="term" value="F:tRNA binding"/>
    <property type="evidence" value="ECO:0007669"/>
    <property type="project" value="TreeGrafter"/>
</dbReference>
<dbReference type="PANTHER" id="PTHR12747">
    <property type="entry name" value="ELONGATOR COMPLEX PROTEIN 1"/>
    <property type="match status" value="1"/>
</dbReference>